<comment type="caution">
    <text evidence="1">The sequence shown here is derived from an EMBL/GenBank/DDBJ whole genome shotgun (WGS) entry which is preliminary data.</text>
</comment>
<dbReference type="Proteomes" id="UP000037510">
    <property type="component" value="Unassembled WGS sequence"/>
</dbReference>
<sequence length="136" mass="15094">MPLEVGFWKHTLKNLDSAVVENKPVSMSEGQVYVYENSFPGYTVKYIHVDNLAVRTCGARASLKSGGIGTSTLLIILHADANQEIRSVVDIWGVEDGKRSTVLPVNFNNMKSMYLQPPAEVPAKFGARQIFEFSIF</sequence>
<keyword evidence="2" id="KW-1185">Reference proteome</keyword>
<dbReference type="InterPro" id="IPR031734">
    <property type="entry name" value="MBF2"/>
</dbReference>
<reference evidence="1 2" key="1">
    <citation type="journal article" date="2015" name="Genome Biol. Evol.">
        <title>The genome of winter moth (Operophtera brumata) provides a genomic perspective on sexual dimorphism and phenology.</title>
        <authorList>
            <person name="Derks M.F."/>
            <person name="Smit S."/>
            <person name="Salis L."/>
            <person name="Schijlen E."/>
            <person name="Bossers A."/>
            <person name="Mateman C."/>
            <person name="Pijl A.S."/>
            <person name="de Ridder D."/>
            <person name="Groenen M.A."/>
            <person name="Visser M.E."/>
            <person name="Megens H.J."/>
        </authorList>
    </citation>
    <scope>NUCLEOTIDE SEQUENCE [LARGE SCALE GENOMIC DNA]</scope>
    <source>
        <strain evidence="1">WM2013NL</strain>
        <tissue evidence="1">Head and thorax</tissue>
    </source>
</reference>
<gene>
    <name evidence="1" type="ORF">OBRU01_14151</name>
</gene>
<dbReference type="AlphaFoldDB" id="A0A0L7L5V5"/>
<proteinExistence type="predicted"/>
<dbReference type="Pfam" id="PF15868">
    <property type="entry name" value="MBF2"/>
    <property type="match status" value="1"/>
</dbReference>
<name>A0A0L7L5V5_OPEBR</name>
<evidence type="ECO:0000313" key="1">
    <source>
        <dbReference type="EMBL" id="KOB70913.1"/>
    </source>
</evidence>
<accession>A0A0L7L5V5</accession>
<dbReference type="EMBL" id="JTDY01002690">
    <property type="protein sequence ID" value="KOB70913.1"/>
    <property type="molecule type" value="Genomic_DNA"/>
</dbReference>
<organism evidence="1 2">
    <name type="scientific">Operophtera brumata</name>
    <name type="common">Winter moth</name>
    <name type="synonym">Phalaena brumata</name>
    <dbReference type="NCBI Taxonomy" id="104452"/>
    <lineage>
        <taxon>Eukaryota</taxon>
        <taxon>Metazoa</taxon>
        <taxon>Ecdysozoa</taxon>
        <taxon>Arthropoda</taxon>
        <taxon>Hexapoda</taxon>
        <taxon>Insecta</taxon>
        <taxon>Pterygota</taxon>
        <taxon>Neoptera</taxon>
        <taxon>Endopterygota</taxon>
        <taxon>Lepidoptera</taxon>
        <taxon>Glossata</taxon>
        <taxon>Ditrysia</taxon>
        <taxon>Geometroidea</taxon>
        <taxon>Geometridae</taxon>
        <taxon>Larentiinae</taxon>
        <taxon>Operophtera</taxon>
    </lineage>
</organism>
<evidence type="ECO:0000313" key="2">
    <source>
        <dbReference type="Proteomes" id="UP000037510"/>
    </source>
</evidence>
<protein>
    <submittedName>
        <fullName evidence="1">Uncharacterized protein</fullName>
    </submittedName>
</protein>